<keyword evidence="2" id="KW-0677">Repeat</keyword>
<dbReference type="PANTHER" id="PTHR48051">
    <property type="match status" value="1"/>
</dbReference>
<dbReference type="EnsemblPlants" id="PGSC0003DMT400077128">
    <property type="protein sequence ID" value="PGSC0003DMT400077128"/>
    <property type="gene ID" value="PGSC0003DMG401029995"/>
</dbReference>
<dbReference type="SUPFAM" id="SSF52058">
    <property type="entry name" value="L domain-like"/>
    <property type="match status" value="1"/>
</dbReference>
<protein>
    <submittedName>
        <fullName evidence="4">Bacterial spot disease resistance protein 4</fullName>
    </submittedName>
</protein>
<dbReference type="STRING" id="4113.M1CXX9"/>
<proteinExistence type="predicted"/>
<dbReference type="InterPro" id="IPR032675">
    <property type="entry name" value="LRR_dom_sf"/>
</dbReference>
<evidence type="ECO:0000313" key="4">
    <source>
        <dbReference type="EnsemblPlants" id="PGSC0003DMT400077129"/>
    </source>
</evidence>
<evidence type="ECO:0000256" key="2">
    <source>
        <dbReference type="ARBA" id="ARBA00022737"/>
    </source>
</evidence>
<feature type="domain" description="C-JID" evidence="3">
    <location>
        <begin position="243"/>
        <end position="365"/>
    </location>
</feature>
<evidence type="ECO:0000259" key="3">
    <source>
        <dbReference type="Pfam" id="PF20160"/>
    </source>
</evidence>
<dbReference type="Pfam" id="PF00560">
    <property type="entry name" value="LRR_1"/>
    <property type="match status" value="2"/>
</dbReference>
<evidence type="ECO:0000313" key="5">
    <source>
        <dbReference type="Proteomes" id="UP000011115"/>
    </source>
</evidence>
<sequence>MPEEIGDLEKLVELNASYTLISRPPSSIIRLNKLKLLTFAKEESEDRVYFVFPQVNEGLLSLEELDLSYYNLIDGGLPEDIGCLSSLKELNLCGNNFEYLPRRIAQLSALRSLYLLNCTRLKELPGLMGMQYLDTLDLSYCNLIDGGFFKDIVSSLKKLHLCGNNFEYLPRSIVRLGSLRFLDLSDCKKLTQLPEFPQQLDTIKADWSNDSICDSLFQNISSLQHEISDSHSLSLRVFTSWAKHIPSWFHHQGLDTSVSVSLPENWYVSDNFLGFAVCYSGKLTDITAHLIPLLCDDGMTWKLALSNHSKCAAQCTIHFFLIPLVDLWDASNANGKQPNDYGIISLFFGELKAFGVRLLYKDESELCIGIRRSRNEETSCSSSKKQRSQVEVPVSSIPMQFFPTSPGF</sequence>
<name>M1CXX9_SOLTU</name>
<dbReference type="GO" id="GO:0006952">
    <property type="term" value="P:defense response"/>
    <property type="evidence" value="ECO:0007669"/>
    <property type="project" value="UniProtKB-ARBA"/>
</dbReference>
<dbReference type="Gramene" id="PGSC0003DMT400077129">
    <property type="protein sequence ID" value="PGSC0003DMT400077129"/>
    <property type="gene ID" value="PGSC0003DMG401029995"/>
</dbReference>
<dbReference type="Pfam" id="PF20160">
    <property type="entry name" value="C-JID"/>
    <property type="match status" value="1"/>
</dbReference>
<dbReference type="AlphaFoldDB" id="M1CXX9"/>
<reference evidence="4" key="2">
    <citation type="submission" date="2015-06" db="UniProtKB">
        <authorList>
            <consortium name="EnsemblPlants"/>
        </authorList>
    </citation>
    <scope>IDENTIFICATION</scope>
    <source>
        <strain evidence="4">DM1-3 516 R44</strain>
    </source>
</reference>
<dbReference type="InterPro" id="IPR001611">
    <property type="entry name" value="Leu-rich_rpt"/>
</dbReference>
<dbReference type="Gene3D" id="3.80.10.10">
    <property type="entry name" value="Ribonuclease Inhibitor"/>
    <property type="match status" value="2"/>
</dbReference>
<dbReference type="eggNOG" id="KOG0619">
    <property type="taxonomic scope" value="Eukaryota"/>
</dbReference>
<evidence type="ECO:0000256" key="1">
    <source>
        <dbReference type="ARBA" id="ARBA00022614"/>
    </source>
</evidence>
<accession>M1CXX9</accession>
<dbReference type="InterPro" id="IPR050216">
    <property type="entry name" value="LRR_domain-containing"/>
</dbReference>
<dbReference type="PaxDb" id="4113-PGSC0003DMT400077128"/>
<keyword evidence="1" id="KW-0433">Leucine-rich repeat</keyword>
<dbReference type="EnsemblPlants" id="PGSC0003DMT400077129">
    <property type="protein sequence ID" value="PGSC0003DMT400077129"/>
    <property type="gene ID" value="PGSC0003DMG401029995"/>
</dbReference>
<keyword evidence="5" id="KW-1185">Reference proteome</keyword>
<dbReference type="InterPro" id="IPR045344">
    <property type="entry name" value="C-JID"/>
</dbReference>
<dbReference type="Gramene" id="PGSC0003DMT400077128">
    <property type="protein sequence ID" value="PGSC0003DMT400077128"/>
    <property type="gene ID" value="PGSC0003DMG401029995"/>
</dbReference>
<organism evidence="4 5">
    <name type="scientific">Solanum tuberosum</name>
    <name type="common">Potato</name>
    <dbReference type="NCBI Taxonomy" id="4113"/>
    <lineage>
        <taxon>Eukaryota</taxon>
        <taxon>Viridiplantae</taxon>
        <taxon>Streptophyta</taxon>
        <taxon>Embryophyta</taxon>
        <taxon>Tracheophyta</taxon>
        <taxon>Spermatophyta</taxon>
        <taxon>Magnoliopsida</taxon>
        <taxon>eudicotyledons</taxon>
        <taxon>Gunneridae</taxon>
        <taxon>Pentapetalae</taxon>
        <taxon>asterids</taxon>
        <taxon>lamiids</taxon>
        <taxon>Solanales</taxon>
        <taxon>Solanaceae</taxon>
        <taxon>Solanoideae</taxon>
        <taxon>Solaneae</taxon>
        <taxon>Solanum</taxon>
    </lineage>
</organism>
<dbReference type="InterPro" id="IPR003591">
    <property type="entry name" value="Leu-rich_rpt_typical-subtyp"/>
</dbReference>
<dbReference type="GO" id="GO:0051707">
    <property type="term" value="P:response to other organism"/>
    <property type="evidence" value="ECO:0007669"/>
    <property type="project" value="UniProtKB-ARBA"/>
</dbReference>
<dbReference type="Pfam" id="PF13855">
    <property type="entry name" value="LRR_8"/>
    <property type="match status" value="1"/>
</dbReference>
<dbReference type="PANTHER" id="PTHR48051:SF36">
    <property type="entry name" value="CASPASE FAMILY P20 DOMAIN-CONTAINING PROTEIN"/>
    <property type="match status" value="1"/>
</dbReference>
<dbReference type="Proteomes" id="UP000011115">
    <property type="component" value="Unassembled WGS sequence"/>
</dbReference>
<dbReference type="HOGENOM" id="CLU_023831_0_0_1"/>
<dbReference type="SMART" id="SM00369">
    <property type="entry name" value="LRR_TYP"/>
    <property type="match status" value="2"/>
</dbReference>
<reference evidence="5" key="1">
    <citation type="journal article" date="2011" name="Nature">
        <title>Genome sequence and analysis of the tuber crop potato.</title>
        <authorList>
            <consortium name="The Potato Genome Sequencing Consortium"/>
        </authorList>
    </citation>
    <scope>NUCLEOTIDE SEQUENCE [LARGE SCALE GENOMIC DNA]</scope>
    <source>
        <strain evidence="5">cv. DM1-3 516 R44</strain>
    </source>
</reference>
<dbReference type="InParanoid" id="M1CXX9"/>